<name>A0A2N6NZZ9_BEABA</name>
<feature type="region of interest" description="Disordered" evidence="1">
    <location>
        <begin position="106"/>
        <end position="191"/>
    </location>
</feature>
<evidence type="ECO:0000313" key="3">
    <source>
        <dbReference type="EMBL" id="PMB72861.1"/>
    </source>
</evidence>
<feature type="transmembrane region" description="Helical" evidence="2">
    <location>
        <begin position="26"/>
        <end position="48"/>
    </location>
</feature>
<keyword evidence="2" id="KW-0472">Membrane</keyword>
<feature type="compositionally biased region" description="Acidic residues" evidence="1">
    <location>
        <begin position="133"/>
        <end position="143"/>
    </location>
</feature>
<feature type="compositionally biased region" description="Low complexity" evidence="1">
    <location>
        <begin position="221"/>
        <end position="232"/>
    </location>
</feature>
<keyword evidence="2" id="KW-0812">Transmembrane</keyword>
<organism evidence="3 4">
    <name type="scientific">Beauveria bassiana</name>
    <name type="common">White muscardine disease fungus</name>
    <name type="synonym">Tritirachium shiotae</name>
    <dbReference type="NCBI Taxonomy" id="176275"/>
    <lineage>
        <taxon>Eukaryota</taxon>
        <taxon>Fungi</taxon>
        <taxon>Dikarya</taxon>
        <taxon>Ascomycota</taxon>
        <taxon>Pezizomycotina</taxon>
        <taxon>Sordariomycetes</taxon>
        <taxon>Hypocreomycetidae</taxon>
        <taxon>Hypocreales</taxon>
        <taxon>Cordycipitaceae</taxon>
        <taxon>Beauveria</taxon>
    </lineage>
</organism>
<comment type="caution">
    <text evidence="3">The sequence shown here is derived from an EMBL/GenBank/DDBJ whole genome shotgun (WGS) entry which is preliminary data.</text>
</comment>
<sequence>MSAAAEPPPATTSTTSATPGNNVSPLTYVIIPLVTLASVFLVGLFAYVQRRRSRRHAFDSNGDGGEAQMQEYRRGADTGSAADRWPSASLAFNWWFLRSNEGLNELGEAPPPYITERRNKVTSGGTANGHVIEEDEDEDEEENGGPGRSRESMRQSASIGVGNGTSQQSGNGTRSRKEPTQASTQEEEAQQHIHNAVVEPQENNEQVLPAETSASLPFTTAPAPSDPSSSASPDRDNRRRPSSEIASIIESRRLRSQLRRSTRATTTSTSASTSSTDDICSGEFFRSRSTSPERSDRRHHRHHIERLNRRLRRLGYVTSETIEYHGLQLRDMEDGAAPPTYERVPDVAVPPPAQLPPPPAADAPPPYPAAAPRWQRPPILILSAAPRRREEGGRGGPPMVPQQTTLPPHHEQFLGRHYLFMPPLEPDYPRAGFSVSLDMPRQLHSRF</sequence>
<feature type="region of interest" description="Disordered" evidence="1">
    <location>
        <begin position="1"/>
        <end position="21"/>
    </location>
</feature>
<proteinExistence type="predicted"/>
<feature type="compositionally biased region" description="Polar residues" evidence="1">
    <location>
        <begin position="154"/>
        <end position="173"/>
    </location>
</feature>
<dbReference type="OMA" id="SETIEYH"/>
<dbReference type="EMBL" id="MRVG01000001">
    <property type="protein sequence ID" value="PMB72861.1"/>
    <property type="molecule type" value="Genomic_DNA"/>
</dbReference>
<dbReference type="AlphaFoldDB" id="A0A2N6NZZ9"/>
<feature type="compositionally biased region" description="Basic and acidic residues" evidence="1">
    <location>
        <begin position="233"/>
        <end position="242"/>
    </location>
</feature>
<evidence type="ECO:0000256" key="1">
    <source>
        <dbReference type="SAM" id="MobiDB-lite"/>
    </source>
</evidence>
<feature type="compositionally biased region" description="Pro residues" evidence="1">
    <location>
        <begin position="351"/>
        <end position="369"/>
    </location>
</feature>
<reference evidence="3 4" key="1">
    <citation type="journal article" date="2016" name="Appl. Microbiol. Biotechnol.">
        <title>Characterization of T-DNA insertion mutants with decreased virulence in the entomopathogenic fungus Beauveria bassiana JEF-007.</title>
        <authorList>
            <person name="Kim S."/>
            <person name="Lee S.J."/>
            <person name="Nai Y.S."/>
            <person name="Yu J.S."/>
            <person name="Lee M.R."/>
            <person name="Yang Y.T."/>
            <person name="Kim J.S."/>
        </authorList>
    </citation>
    <scope>NUCLEOTIDE SEQUENCE [LARGE SCALE GENOMIC DNA]</scope>
    <source>
        <strain evidence="3 4">JEF-007</strain>
    </source>
</reference>
<protein>
    <submittedName>
        <fullName evidence="3">Uncharacterized protein</fullName>
    </submittedName>
</protein>
<feature type="region of interest" description="Disordered" evidence="1">
    <location>
        <begin position="351"/>
        <end position="373"/>
    </location>
</feature>
<gene>
    <name evidence="3" type="ORF">BM221_000278</name>
</gene>
<keyword evidence="2" id="KW-1133">Transmembrane helix</keyword>
<dbReference type="Proteomes" id="UP000235728">
    <property type="component" value="Unassembled WGS sequence"/>
</dbReference>
<evidence type="ECO:0000313" key="4">
    <source>
        <dbReference type="Proteomes" id="UP000235728"/>
    </source>
</evidence>
<evidence type="ECO:0000256" key="2">
    <source>
        <dbReference type="SAM" id="Phobius"/>
    </source>
</evidence>
<feature type="compositionally biased region" description="Low complexity" evidence="1">
    <location>
        <begin position="263"/>
        <end position="276"/>
    </location>
</feature>
<feature type="region of interest" description="Disordered" evidence="1">
    <location>
        <begin position="216"/>
        <end position="302"/>
    </location>
</feature>
<feature type="compositionally biased region" description="Pro residues" evidence="1">
    <location>
        <begin position="1"/>
        <end position="10"/>
    </location>
</feature>
<accession>A0A2N6NZZ9</accession>